<dbReference type="Pfam" id="PF13895">
    <property type="entry name" value="Ig_2"/>
    <property type="match status" value="1"/>
</dbReference>
<feature type="region of interest" description="Disordered" evidence="1">
    <location>
        <begin position="188"/>
        <end position="208"/>
    </location>
</feature>
<dbReference type="OrthoDB" id="5988073at2759"/>
<dbReference type="InterPro" id="IPR013783">
    <property type="entry name" value="Ig-like_fold"/>
</dbReference>
<dbReference type="PANTHER" id="PTHR46013">
    <property type="entry name" value="VASCULAR CELL ADHESION MOLECULE 1"/>
    <property type="match status" value="1"/>
</dbReference>
<dbReference type="SUPFAM" id="SSF48726">
    <property type="entry name" value="Immunoglobulin"/>
    <property type="match status" value="2"/>
</dbReference>
<evidence type="ECO:0000259" key="2">
    <source>
        <dbReference type="PROSITE" id="PS50835"/>
    </source>
</evidence>
<dbReference type="InterPro" id="IPR003598">
    <property type="entry name" value="Ig_sub2"/>
</dbReference>
<dbReference type="RefSeq" id="XP_031558970.1">
    <property type="nucleotide sequence ID" value="XM_031703110.1"/>
</dbReference>
<feature type="domain" description="Ig-like" evidence="2">
    <location>
        <begin position="17"/>
        <end position="106"/>
    </location>
</feature>
<dbReference type="AlphaFoldDB" id="A0A6P8I291"/>
<dbReference type="InterPro" id="IPR036179">
    <property type="entry name" value="Ig-like_dom_sf"/>
</dbReference>
<dbReference type="InterPro" id="IPR003599">
    <property type="entry name" value="Ig_sub"/>
</dbReference>
<accession>A0A6P8I291</accession>
<dbReference type="SMART" id="SM00409">
    <property type="entry name" value="IG"/>
    <property type="match status" value="2"/>
</dbReference>
<dbReference type="InParanoid" id="A0A6P8I291"/>
<dbReference type="GeneID" id="116295322"/>
<evidence type="ECO:0000313" key="4">
    <source>
        <dbReference type="RefSeq" id="XP_031558970.1"/>
    </source>
</evidence>
<dbReference type="Gene3D" id="2.60.40.10">
    <property type="entry name" value="Immunoglobulins"/>
    <property type="match status" value="3"/>
</dbReference>
<name>A0A6P8I291_ACTTE</name>
<evidence type="ECO:0000256" key="1">
    <source>
        <dbReference type="SAM" id="MobiDB-lite"/>
    </source>
</evidence>
<protein>
    <submittedName>
        <fullName evidence="4">Hemicentin-1-like</fullName>
    </submittedName>
</protein>
<organism evidence="3 4">
    <name type="scientific">Actinia tenebrosa</name>
    <name type="common">Australian red waratah sea anemone</name>
    <dbReference type="NCBI Taxonomy" id="6105"/>
    <lineage>
        <taxon>Eukaryota</taxon>
        <taxon>Metazoa</taxon>
        <taxon>Cnidaria</taxon>
        <taxon>Anthozoa</taxon>
        <taxon>Hexacorallia</taxon>
        <taxon>Actiniaria</taxon>
        <taxon>Actiniidae</taxon>
        <taxon>Actinia</taxon>
    </lineage>
</organism>
<feature type="domain" description="Ig-like" evidence="2">
    <location>
        <begin position="198"/>
        <end position="280"/>
    </location>
</feature>
<gene>
    <name evidence="4" type="primary">LOC116295322</name>
</gene>
<dbReference type="Pfam" id="PF13927">
    <property type="entry name" value="Ig_3"/>
    <property type="match status" value="2"/>
</dbReference>
<evidence type="ECO:0000313" key="3">
    <source>
        <dbReference type="Proteomes" id="UP000515163"/>
    </source>
</evidence>
<reference evidence="4" key="1">
    <citation type="submission" date="2025-08" db="UniProtKB">
        <authorList>
            <consortium name="RefSeq"/>
        </authorList>
    </citation>
    <scope>IDENTIFICATION</scope>
</reference>
<dbReference type="KEGG" id="aten:116295322"/>
<feature type="non-terminal residue" evidence="4">
    <location>
        <position position="449"/>
    </location>
</feature>
<dbReference type="InterPro" id="IPR007110">
    <property type="entry name" value="Ig-like_dom"/>
</dbReference>
<proteinExistence type="predicted"/>
<dbReference type="PANTHER" id="PTHR46013:SF7">
    <property type="entry name" value="IG-LIKE DOMAIN-CONTAINING PROTEIN"/>
    <property type="match status" value="1"/>
</dbReference>
<keyword evidence="3" id="KW-1185">Reference proteome</keyword>
<dbReference type="PROSITE" id="PS50835">
    <property type="entry name" value="IG_LIKE"/>
    <property type="match status" value="2"/>
</dbReference>
<dbReference type="SMART" id="SM00408">
    <property type="entry name" value="IGc2"/>
    <property type="match status" value="3"/>
</dbReference>
<sequence>MSIIYSTILFNNIAVPPTIIALICQGCQSGVAIENQTITLLCNATGKPVPNIRWMKNGEYYDGNSSSSSPMNKIVFQKFAISDTGIYTCIADNGVGNPGRKSFLLSVNYRPENTSIKISDEKKVFCKGDSIHVTCTSHAKPAPAYSLYRSNVFLGSNAIGIFVVELAENGNYSLTCIPNNKVGIGPSKSESVTVKEPPKITNGRINGSLSTNQPVVEGDVVTVTCSASGSPPLTGRWTKDGRVWNGNNLIFNPINRADAGSYKFILHNGDECNKTEQKIHISVYYLDLLEVIGSSNKSYSQSNPLVLFNLSINAYPSNTSLSCNPSAPNILTTITSHDAGINRKQYLVVAIIQNDLDSASIVCKAENSVGVRERTLHFYRQPIVLKEAFAGQFSITNPKWQDDLQDVKSAGYNDLKQKCIKILETAYSGVPYLAAINIKDFILQRKYAG</sequence>
<dbReference type="Proteomes" id="UP000515163">
    <property type="component" value="Unplaced"/>
</dbReference>